<feature type="region of interest" description="Disordered" evidence="2">
    <location>
        <begin position="575"/>
        <end position="603"/>
    </location>
</feature>
<evidence type="ECO:0000313" key="5">
    <source>
        <dbReference type="Proteomes" id="UP000766904"/>
    </source>
</evidence>
<gene>
    <name evidence="4" type="ORF">CV102_14115</name>
</gene>
<proteinExistence type="predicted"/>
<feature type="coiled-coil region" evidence="1">
    <location>
        <begin position="135"/>
        <end position="230"/>
    </location>
</feature>
<feature type="region of interest" description="Disordered" evidence="2">
    <location>
        <begin position="48"/>
        <end position="69"/>
    </location>
</feature>
<evidence type="ECO:0000256" key="1">
    <source>
        <dbReference type="SAM" id="Coils"/>
    </source>
</evidence>
<keyword evidence="3" id="KW-0812">Transmembrane</keyword>
<evidence type="ECO:0000256" key="2">
    <source>
        <dbReference type="SAM" id="MobiDB-lite"/>
    </source>
</evidence>
<feature type="transmembrane region" description="Helical" evidence="3">
    <location>
        <begin position="550"/>
        <end position="569"/>
    </location>
</feature>
<evidence type="ECO:0008006" key="6">
    <source>
        <dbReference type="Google" id="ProtNLM"/>
    </source>
</evidence>
<protein>
    <recommendedName>
        <fullName evidence="6">DUF4129 domain-containing protein</fullName>
    </recommendedName>
</protein>
<keyword evidence="5" id="KW-1185">Reference proteome</keyword>
<dbReference type="EMBL" id="PHNJ01000007">
    <property type="protein sequence ID" value="TYL37863.1"/>
    <property type="molecule type" value="Genomic_DNA"/>
</dbReference>
<reference evidence="4" key="1">
    <citation type="submission" date="2017-11" db="EMBL/GenBank/DDBJ databases">
        <authorList>
            <person name="Kajale S.C."/>
            <person name="Sharma A."/>
        </authorList>
    </citation>
    <scope>NUCLEOTIDE SEQUENCE</scope>
    <source>
        <strain evidence="4">LS1_42</strain>
    </source>
</reference>
<keyword evidence="1" id="KW-0175">Coiled coil</keyword>
<keyword evidence="3" id="KW-1133">Transmembrane helix</keyword>
<organism evidence="4 5">
    <name type="scientific">Natronococcus pandeyae</name>
    <dbReference type="NCBI Taxonomy" id="2055836"/>
    <lineage>
        <taxon>Archaea</taxon>
        <taxon>Methanobacteriati</taxon>
        <taxon>Methanobacteriota</taxon>
        <taxon>Stenosarchaea group</taxon>
        <taxon>Halobacteria</taxon>
        <taxon>Halobacteriales</taxon>
        <taxon>Natrialbaceae</taxon>
        <taxon>Natronococcus</taxon>
    </lineage>
</organism>
<name>A0A8J8Q3M7_9EURY</name>
<comment type="caution">
    <text evidence="4">The sequence shown here is derived from an EMBL/GenBank/DDBJ whole genome shotgun (WGS) entry which is preliminary data.</text>
</comment>
<keyword evidence="3" id="KW-0472">Membrane</keyword>
<evidence type="ECO:0000256" key="3">
    <source>
        <dbReference type="SAM" id="Phobius"/>
    </source>
</evidence>
<dbReference type="AlphaFoldDB" id="A0A8J8Q3M7"/>
<dbReference type="Proteomes" id="UP000766904">
    <property type="component" value="Unassembled WGS sequence"/>
</dbReference>
<sequence>MNDGVASLFVVAILVCCLPGTVVAGAGTPASDEAMQPQTISGAVAAVDEETSNETVRHQNPDEYDGEADDDELESWLSDQLASQLGDSTIALSEGEYDQARDLVGEEYDDRLEQYVEVAGETDSAGTDEESNETVEAYESAAEEQEQLADRVEEYRETKAEYEAALEAGEEERAHELARDLEELYEEIDGSSDTLITSYEHITLETDEDLSEATETVDETRSEIEDEQTVVRDQQFVETALHVETDDETVSFSDPLAARGELRTADGSTIESEEIQLRVEGEPVTVDSEPDNWWSDDANSGFELEYRPTALDLATETVTVEYVPESDSDHLSSEAELDVAIEQEEPTISDVRTTGEVAYGDSLWVGGEIAVDGIPVDDVPLEVSVDGEVLGTLNATDGTFQGTGEVPASVSDGTQTVRISLPFEDQALATTTAESSLTVTETETDLALEATAVGEDELALEGQFETTGGDGLEGEPIQIQVDGTTTETVTTDADGEFAGTITTPSTADENATVIATYEGAGTSLAGATTETTVAMPSSGSGFLDGIPSTALTVLGALLAVVAIIAIGWWRRRRSETHQPEPGITGDGSPTDDRQGAGPTGNPHALVDALVAQASEQLAAGRADSAVRSCYAAVRYAHGTDPDDGGLTHWEFYRRHSESARPETEPDELRELIETYEQAAFTPTSVSESVARHVLERTQQLCEATKGDAIASSGSPQPSDD</sequence>
<accession>A0A8J8Q3M7</accession>
<dbReference type="OrthoDB" id="206387at2157"/>
<evidence type="ECO:0000313" key="4">
    <source>
        <dbReference type="EMBL" id="TYL37863.1"/>
    </source>
</evidence>